<evidence type="ECO:0000256" key="1">
    <source>
        <dbReference type="ARBA" id="ARBA00008857"/>
    </source>
</evidence>
<dbReference type="Pfam" id="PF00589">
    <property type="entry name" value="Phage_integrase"/>
    <property type="match status" value="1"/>
</dbReference>
<dbReference type="Gene3D" id="1.10.443.10">
    <property type="entry name" value="Intergrase catalytic core"/>
    <property type="match status" value="1"/>
</dbReference>
<evidence type="ECO:0000256" key="2">
    <source>
        <dbReference type="ARBA" id="ARBA00022908"/>
    </source>
</evidence>
<proteinExistence type="inferred from homology"/>
<dbReference type="PANTHER" id="PTHR30349:SF41">
    <property type="entry name" value="INTEGRASE_RECOMBINASE PROTEIN MJ0367-RELATED"/>
    <property type="match status" value="1"/>
</dbReference>
<organism evidence="9 10">
    <name type="scientific">Thermogutta terrifontis</name>
    <dbReference type="NCBI Taxonomy" id="1331910"/>
    <lineage>
        <taxon>Bacteria</taxon>
        <taxon>Pseudomonadati</taxon>
        <taxon>Planctomycetota</taxon>
        <taxon>Planctomycetia</taxon>
        <taxon>Pirellulales</taxon>
        <taxon>Thermoguttaceae</taxon>
        <taxon>Thermogutta</taxon>
    </lineage>
</organism>
<evidence type="ECO:0000259" key="7">
    <source>
        <dbReference type="PROSITE" id="PS51898"/>
    </source>
</evidence>
<keyword evidence="10" id="KW-1185">Reference proteome</keyword>
<dbReference type="PROSITE" id="PS51900">
    <property type="entry name" value="CB"/>
    <property type="match status" value="1"/>
</dbReference>
<evidence type="ECO:0000256" key="4">
    <source>
        <dbReference type="ARBA" id="ARBA00023172"/>
    </source>
</evidence>
<dbReference type="EMBL" id="CP018477">
    <property type="protein sequence ID" value="ASV76503.1"/>
    <property type="molecule type" value="Genomic_DNA"/>
</dbReference>
<reference evidence="9 10" key="1">
    <citation type="journal article" name="Front. Microbiol.">
        <title>Sugar Metabolism of the First Thermophilic Planctomycete Thermogutta terrifontis: Comparative Genomic and Transcriptomic Approaches.</title>
        <authorList>
            <person name="Elcheninov A.G."/>
            <person name="Menzel P."/>
            <person name="Gudbergsdottir S.R."/>
            <person name="Slesarev A.I."/>
            <person name="Kadnikov V.V."/>
            <person name="Krogh A."/>
            <person name="Bonch-Osmolovskaya E.A."/>
            <person name="Peng X."/>
            <person name="Kublanov I.V."/>
        </authorList>
    </citation>
    <scope>NUCLEOTIDE SEQUENCE [LARGE SCALE GENOMIC DNA]</scope>
    <source>
        <strain evidence="9 10">R1</strain>
    </source>
</reference>
<feature type="region of interest" description="Disordered" evidence="6">
    <location>
        <begin position="380"/>
        <end position="412"/>
    </location>
</feature>
<dbReference type="PROSITE" id="PS51898">
    <property type="entry name" value="TYR_RECOMBINASE"/>
    <property type="match status" value="1"/>
</dbReference>
<dbReference type="InterPro" id="IPR025269">
    <property type="entry name" value="SAM-like_dom"/>
</dbReference>
<dbReference type="InterPro" id="IPR013762">
    <property type="entry name" value="Integrase-like_cat_sf"/>
</dbReference>
<keyword evidence="2" id="KW-0229">DNA integration</keyword>
<dbReference type="CDD" id="cd00397">
    <property type="entry name" value="DNA_BRE_C"/>
    <property type="match status" value="1"/>
</dbReference>
<evidence type="ECO:0000259" key="8">
    <source>
        <dbReference type="PROSITE" id="PS51900"/>
    </source>
</evidence>
<dbReference type="InterPro" id="IPR002104">
    <property type="entry name" value="Integrase_catalytic"/>
</dbReference>
<evidence type="ECO:0000313" key="9">
    <source>
        <dbReference type="EMBL" id="ASV76503.1"/>
    </source>
</evidence>
<feature type="domain" description="Core-binding (CB)" evidence="8">
    <location>
        <begin position="86"/>
        <end position="168"/>
    </location>
</feature>
<dbReference type="Pfam" id="PF13102">
    <property type="entry name" value="Phage_int_SAM_5"/>
    <property type="match status" value="1"/>
</dbReference>
<dbReference type="InterPro" id="IPR050090">
    <property type="entry name" value="Tyrosine_recombinase_XerCD"/>
</dbReference>
<name>A0A286RKL0_9BACT</name>
<dbReference type="GO" id="GO:0003677">
    <property type="term" value="F:DNA binding"/>
    <property type="evidence" value="ECO:0007669"/>
    <property type="project" value="UniProtKB-UniRule"/>
</dbReference>
<gene>
    <name evidence="9" type="ORF">THTE_3902</name>
</gene>
<dbReference type="OrthoDB" id="262002at2"/>
<evidence type="ECO:0000256" key="3">
    <source>
        <dbReference type="ARBA" id="ARBA00023125"/>
    </source>
</evidence>
<comment type="similarity">
    <text evidence="1">Belongs to the 'phage' integrase family.</text>
</comment>
<sequence>MASVAKDGKGWRILFVAPDGKRKTLRLGRVDKKTAESIRVHVEALLASRISGLPVQQATATWLNTIGEALKEKLAKAGLIDSAATAKLGSYLEAYLATRTATYAPATRIVWGHTIRNLCDFFGRECRLADITPEKAEAFRQYLMGQGLADTTINKRLQFARMFFAHAQRMGLIQGNPFGFVTHRAGDPSGRRVYVSVEDTLRLIENAPNVWWRLLIALARFGGLRIPSEAFSLRWADVNWADGRIVVSSPKTASKGKPYRVIPMFPLLKPYLEEAWDATLPGAEYVFPEEYRRRAQGPAGWINCNLRTTFEKIIRRAGLEPWPRLWHNLRASCESDLAQAFPLAVVTKWLGNTPSIALRHYVDPTDAAYQVALQWRPKTKVDSNRVQPDTTGVQTNSGTESGTRVAQNTAQQAPARGCKIENFESQSLFNCDIMQRPASRNLLVQHNLAERTGFEPARG</sequence>
<protein>
    <recommendedName>
        <fullName evidence="11">Integrase</fullName>
    </recommendedName>
</protein>
<keyword evidence="3 5" id="KW-0238">DNA-binding</keyword>
<dbReference type="GO" id="GO:0015074">
    <property type="term" value="P:DNA integration"/>
    <property type="evidence" value="ECO:0007669"/>
    <property type="project" value="UniProtKB-KW"/>
</dbReference>
<dbReference type="InterPro" id="IPR010998">
    <property type="entry name" value="Integrase_recombinase_N"/>
</dbReference>
<feature type="domain" description="Tyr recombinase" evidence="7">
    <location>
        <begin position="190"/>
        <end position="374"/>
    </location>
</feature>
<keyword evidence="4" id="KW-0233">DNA recombination</keyword>
<dbReference type="PANTHER" id="PTHR30349">
    <property type="entry name" value="PHAGE INTEGRASE-RELATED"/>
    <property type="match status" value="1"/>
</dbReference>
<dbReference type="InterPro" id="IPR011010">
    <property type="entry name" value="DNA_brk_join_enz"/>
</dbReference>
<evidence type="ECO:0000256" key="6">
    <source>
        <dbReference type="SAM" id="MobiDB-lite"/>
    </source>
</evidence>
<dbReference type="KEGG" id="ttf:THTE_3902"/>
<evidence type="ECO:0008006" key="11">
    <source>
        <dbReference type="Google" id="ProtNLM"/>
    </source>
</evidence>
<dbReference type="InterPro" id="IPR044068">
    <property type="entry name" value="CB"/>
</dbReference>
<dbReference type="GO" id="GO:0006310">
    <property type="term" value="P:DNA recombination"/>
    <property type="evidence" value="ECO:0007669"/>
    <property type="project" value="UniProtKB-KW"/>
</dbReference>
<feature type="compositionally biased region" description="Polar residues" evidence="6">
    <location>
        <begin position="384"/>
        <end position="412"/>
    </location>
</feature>
<accession>A0A286RKL0</accession>
<dbReference type="RefSeq" id="WP_095416274.1">
    <property type="nucleotide sequence ID" value="NZ_CP018477.1"/>
</dbReference>
<dbReference type="Proteomes" id="UP000215086">
    <property type="component" value="Chromosome"/>
</dbReference>
<dbReference type="AlphaFoldDB" id="A0A286RKL0"/>
<dbReference type="SUPFAM" id="SSF56349">
    <property type="entry name" value="DNA breaking-rejoining enzymes"/>
    <property type="match status" value="1"/>
</dbReference>
<evidence type="ECO:0000313" key="10">
    <source>
        <dbReference type="Proteomes" id="UP000215086"/>
    </source>
</evidence>
<dbReference type="Gene3D" id="1.10.150.130">
    <property type="match status" value="1"/>
</dbReference>
<evidence type="ECO:0000256" key="5">
    <source>
        <dbReference type="PROSITE-ProRule" id="PRU01248"/>
    </source>
</evidence>